<keyword evidence="4" id="KW-1185">Reference proteome</keyword>
<dbReference type="Gene3D" id="3.60.10.10">
    <property type="entry name" value="Endonuclease/exonuclease/phosphatase"/>
    <property type="match status" value="1"/>
</dbReference>
<dbReference type="PANTHER" id="PTHR31286">
    <property type="entry name" value="GLYCINE-RICH CELL WALL STRUCTURAL PROTEIN 1.8-LIKE"/>
    <property type="match status" value="1"/>
</dbReference>
<reference evidence="4" key="1">
    <citation type="journal article" date="2019" name="Gigascience">
        <title>De novo genome assembly of the endangered Acer yangbiense, a plant species with extremely small populations endemic to Yunnan Province, China.</title>
        <authorList>
            <person name="Yang J."/>
            <person name="Wariss H.M."/>
            <person name="Tao L."/>
            <person name="Zhang R."/>
            <person name="Yun Q."/>
            <person name="Hollingsworth P."/>
            <person name="Dao Z."/>
            <person name="Luo G."/>
            <person name="Guo H."/>
            <person name="Ma Y."/>
            <person name="Sun W."/>
        </authorList>
    </citation>
    <scope>NUCLEOTIDE SEQUENCE [LARGE SCALE GENOMIC DNA]</scope>
    <source>
        <strain evidence="4">cv. Malutang</strain>
    </source>
</reference>
<organism evidence="3 4">
    <name type="scientific">Acer yangbiense</name>
    <dbReference type="NCBI Taxonomy" id="1000413"/>
    <lineage>
        <taxon>Eukaryota</taxon>
        <taxon>Viridiplantae</taxon>
        <taxon>Streptophyta</taxon>
        <taxon>Embryophyta</taxon>
        <taxon>Tracheophyta</taxon>
        <taxon>Spermatophyta</taxon>
        <taxon>Magnoliopsida</taxon>
        <taxon>eudicotyledons</taxon>
        <taxon>Gunneridae</taxon>
        <taxon>Pentapetalae</taxon>
        <taxon>rosids</taxon>
        <taxon>malvids</taxon>
        <taxon>Sapindales</taxon>
        <taxon>Sapindaceae</taxon>
        <taxon>Hippocastanoideae</taxon>
        <taxon>Acereae</taxon>
        <taxon>Acer</taxon>
    </lineage>
</organism>
<dbReference type="InterPro" id="IPR025836">
    <property type="entry name" value="Zn_knuckle_CX2CX4HX4C"/>
</dbReference>
<gene>
    <name evidence="3" type="ORF">EZV62_017978</name>
</gene>
<dbReference type="InterPro" id="IPR040256">
    <property type="entry name" value="At4g02000-like"/>
</dbReference>
<dbReference type="EMBL" id="VAHF01000008">
    <property type="protein sequence ID" value="TXG56665.1"/>
    <property type="molecule type" value="Genomic_DNA"/>
</dbReference>
<dbReference type="Proteomes" id="UP000323000">
    <property type="component" value="Chromosome 8"/>
</dbReference>
<protein>
    <recommendedName>
        <fullName evidence="5">DUF4283 domain-containing protein</fullName>
    </recommendedName>
</protein>
<dbReference type="InterPro" id="IPR036691">
    <property type="entry name" value="Endo/exonu/phosph_ase_sf"/>
</dbReference>
<accession>A0A5C7HIT6</accession>
<evidence type="ECO:0000259" key="1">
    <source>
        <dbReference type="Pfam" id="PF14111"/>
    </source>
</evidence>
<comment type="caution">
    <text evidence="3">The sequence shown here is derived from an EMBL/GenBank/DDBJ whole genome shotgun (WGS) entry which is preliminary data.</text>
</comment>
<dbReference type="Pfam" id="PF14111">
    <property type="entry name" value="DUF4283"/>
    <property type="match status" value="1"/>
</dbReference>
<evidence type="ECO:0000313" key="3">
    <source>
        <dbReference type="EMBL" id="TXG56665.1"/>
    </source>
</evidence>
<feature type="domain" description="Zinc knuckle CX2CX4HX4C" evidence="2">
    <location>
        <begin position="331"/>
        <end position="378"/>
    </location>
</feature>
<dbReference type="InterPro" id="IPR025558">
    <property type="entry name" value="DUF4283"/>
</dbReference>
<proteinExistence type="predicted"/>
<evidence type="ECO:0008006" key="5">
    <source>
        <dbReference type="Google" id="ProtNLM"/>
    </source>
</evidence>
<name>A0A5C7HIT6_9ROSI</name>
<feature type="domain" description="DUF4283" evidence="1">
    <location>
        <begin position="193"/>
        <end position="266"/>
    </location>
</feature>
<dbReference type="Pfam" id="PF14392">
    <property type="entry name" value="zf-CCHC_4"/>
    <property type="match status" value="1"/>
</dbReference>
<evidence type="ECO:0000259" key="2">
    <source>
        <dbReference type="Pfam" id="PF14392"/>
    </source>
</evidence>
<dbReference type="PANTHER" id="PTHR31286:SF167">
    <property type="entry name" value="OS09G0268800 PROTEIN"/>
    <property type="match status" value="1"/>
</dbReference>
<sequence>MNEKIGGLEKSIYGMIRFRQAIDDSDLIDLGYSGSNFMWNNKREGKSNIQERIDRFFASNLWRDNFEYVMVEHLGFHTSDHHPILLNFDKISRQLKCSYSDIRELEKLVEVLIDSEELFWKQCSRVEWLEARDRNSKFFHARATARKKKNYVQRLLNSEGRFEDTVEGMAWVTQEYFQALFKTSFPSPADINVNHCLVGKVLSGKRVNREAFKSLIEQLWSLFGAVETELVGVNTFMFYFNNQVDRDRIWQRGPWYFEKSLIALEKPTGAGNISFLGFNKVELWVQISDVPIMCMNRRTAKWLAEHIGVVIDIPSGSKECWGRYMRVKVQIDILKPLKQWLRLTFDKSDNIVVVGLKYERLPKFCYAYGKIRHGIKECFDIEARTEALEGKLTKFGLWPQF</sequence>
<dbReference type="OrthoDB" id="852204at2759"/>
<dbReference type="AlphaFoldDB" id="A0A5C7HIT6"/>
<dbReference type="SUPFAM" id="SSF56219">
    <property type="entry name" value="DNase I-like"/>
    <property type="match status" value="1"/>
</dbReference>
<evidence type="ECO:0000313" key="4">
    <source>
        <dbReference type="Proteomes" id="UP000323000"/>
    </source>
</evidence>